<dbReference type="EMBL" id="JAIWIU010000251">
    <property type="protein sequence ID" value="MCA2019086.1"/>
    <property type="molecule type" value="Genomic_DNA"/>
</dbReference>
<comment type="caution">
    <text evidence="1">The sequence shown here is derived from an EMBL/GenBank/DDBJ whole genome shotgun (WGS) entry which is preliminary data.</text>
</comment>
<reference evidence="2" key="1">
    <citation type="submission" date="2023-07" db="EMBL/GenBank/DDBJ databases">
        <title>Molecular identification of indigenous halophilic bacteria isolated from red sea cost, biodegradation of synthetic dyes and assessment of degraded metabolite toxicity.</title>
        <authorList>
            <person name="Chaieb K."/>
            <person name="Altayb H.N."/>
        </authorList>
    </citation>
    <scope>NUCLEOTIDE SEQUENCE [LARGE SCALE GENOMIC DNA]</scope>
    <source>
        <strain evidence="2">K20</strain>
    </source>
</reference>
<proteinExistence type="predicted"/>
<name>A0ABS7YW38_9VIBR</name>
<organism evidence="1 2">
    <name type="scientific">Vibrio tritonius</name>
    <dbReference type="NCBI Taxonomy" id="1435069"/>
    <lineage>
        <taxon>Bacteria</taxon>
        <taxon>Pseudomonadati</taxon>
        <taxon>Pseudomonadota</taxon>
        <taxon>Gammaproteobacteria</taxon>
        <taxon>Vibrionales</taxon>
        <taxon>Vibrionaceae</taxon>
        <taxon>Vibrio</taxon>
    </lineage>
</organism>
<accession>A0ABS7YW38</accession>
<dbReference type="Proteomes" id="UP001199044">
    <property type="component" value="Unassembled WGS sequence"/>
</dbReference>
<evidence type="ECO:0000313" key="1">
    <source>
        <dbReference type="EMBL" id="MCA2019086.1"/>
    </source>
</evidence>
<keyword evidence="2" id="KW-1185">Reference proteome</keyword>
<evidence type="ECO:0000313" key="2">
    <source>
        <dbReference type="Proteomes" id="UP001199044"/>
    </source>
</evidence>
<sequence>MSNTEVKDILKFAHSLDYEDKEYTYHKSYFYFVKYFRDKDELTEQDLVLGANFTYGWMPTILNFKSREFVKSLEILNKAKSSERISTDEILTLKSLINNSLVGVSKLLHFVNPYIYAIWDSRVCYFLLGTSRFSVIQNVDKYWEYLELCDRVIANKNFKNIHSTYESIVNYEVSPFRVVEQIMFINSDTTIAKF</sequence>
<dbReference type="RefSeq" id="WP_225252317.1">
    <property type="nucleotide sequence ID" value="NZ_JAIWIU010000251.1"/>
</dbReference>
<protein>
    <submittedName>
        <fullName evidence="1">Uncharacterized protein</fullName>
    </submittedName>
</protein>
<gene>
    <name evidence="1" type="ORF">LDJ79_23460</name>
</gene>